<evidence type="ECO:0000259" key="2">
    <source>
        <dbReference type="Pfam" id="PF12706"/>
    </source>
</evidence>
<name>A0ABT9Y989_9FIRM</name>
<dbReference type="PANTHER" id="PTHR43546">
    <property type="entry name" value="UPF0173 METAL-DEPENDENT HYDROLASE MJ1163-RELATED"/>
    <property type="match status" value="1"/>
</dbReference>
<feature type="domain" description="Metallo-beta-lactamase" evidence="2">
    <location>
        <begin position="19"/>
        <end position="227"/>
    </location>
</feature>
<dbReference type="SUPFAM" id="SSF56281">
    <property type="entry name" value="Metallo-hydrolase/oxidoreductase"/>
    <property type="match status" value="1"/>
</dbReference>
<keyword evidence="4" id="KW-1185">Reference proteome</keyword>
<dbReference type="InterPro" id="IPR001279">
    <property type="entry name" value="Metallo-B-lactamas"/>
</dbReference>
<dbReference type="RefSeq" id="WP_307224551.1">
    <property type="nucleotide sequence ID" value="NZ_CP116940.1"/>
</dbReference>
<dbReference type="EMBL" id="JAUSUE010000014">
    <property type="protein sequence ID" value="MDQ0204296.1"/>
    <property type="molecule type" value="Genomic_DNA"/>
</dbReference>
<evidence type="ECO:0000313" key="3">
    <source>
        <dbReference type="EMBL" id="MDQ0204296.1"/>
    </source>
</evidence>
<dbReference type="InterPro" id="IPR050114">
    <property type="entry name" value="UPF0173_UPF0282_UlaG_hydrolase"/>
</dbReference>
<reference evidence="3 4" key="1">
    <citation type="submission" date="2023-07" db="EMBL/GenBank/DDBJ databases">
        <title>Genomic Encyclopedia of Type Strains, Phase IV (KMG-IV): sequencing the most valuable type-strain genomes for metagenomic binning, comparative biology and taxonomic classification.</title>
        <authorList>
            <person name="Goeker M."/>
        </authorList>
    </citation>
    <scope>NUCLEOTIDE SEQUENCE [LARGE SCALE GENOMIC DNA]</scope>
    <source>
        <strain evidence="3 4">DSM 16980</strain>
    </source>
</reference>
<protein>
    <submittedName>
        <fullName evidence="3">L-ascorbate metabolism protein UlaG (Beta-lactamase superfamily)</fullName>
    </submittedName>
</protein>
<keyword evidence="1" id="KW-0378">Hydrolase</keyword>
<evidence type="ECO:0000313" key="4">
    <source>
        <dbReference type="Proteomes" id="UP001239167"/>
    </source>
</evidence>
<dbReference type="InterPro" id="IPR036866">
    <property type="entry name" value="RibonucZ/Hydroxyglut_hydro"/>
</dbReference>
<dbReference type="Gene3D" id="3.60.15.10">
    <property type="entry name" value="Ribonuclease Z/Hydroxyacylglutathione hydrolase-like"/>
    <property type="match status" value="1"/>
</dbReference>
<accession>A0ABT9Y989</accession>
<dbReference type="Proteomes" id="UP001239167">
    <property type="component" value="Unassembled WGS sequence"/>
</dbReference>
<dbReference type="PANTHER" id="PTHR43546:SF9">
    <property type="entry name" value="L-ASCORBATE-6-PHOSPHATE LACTONASE ULAG-RELATED"/>
    <property type="match status" value="1"/>
</dbReference>
<sequence length="264" mass="29685">MKIEQIRNATIRIEYAGKNFLIDPWLAAKDTMGSFADLKAYRVPNPAKALIKMPMCALPKSTDKILAGIDMYLLTHLHPDHFDMDLATGTGGILLDKTVLIGVQNEEERLFMMKSNFQNVSLLSDNFMAFDEIKIIKTPALHGTEKACGPSCGFIFKTPGEKTLYIAGDTIWYPEIQKILETYQPDIIILNTCAAELLEFGRLIMDDNDVYEVYKICPNSTIIASHMDTVSHATLTRETLREKLAEKGISDKILLPEDGEVYQF</sequence>
<dbReference type="Pfam" id="PF12706">
    <property type="entry name" value="Lactamase_B_2"/>
    <property type="match status" value="1"/>
</dbReference>
<gene>
    <name evidence="3" type="ORF">J2S01_002024</name>
</gene>
<evidence type="ECO:0000256" key="1">
    <source>
        <dbReference type="ARBA" id="ARBA00022801"/>
    </source>
</evidence>
<comment type="caution">
    <text evidence="3">The sequence shown here is derived from an EMBL/GenBank/DDBJ whole genome shotgun (WGS) entry which is preliminary data.</text>
</comment>
<proteinExistence type="predicted"/>
<organism evidence="3 4">
    <name type="scientific">Pectinatus haikarae</name>
    <dbReference type="NCBI Taxonomy" id="349096"/>
    <lineage>
        <taxon>Bacteria</taxon>
        <taxon>Bacillati</taxon>
        <taxon>Bacillota</taxon>
        <taxon>Negativicutes</taxon>
        <taxon>Selenomonadales</taxon>
        <taxon>Selenomonadaceae</taxon>
        <taxon>Pectinatus</taxon>
    </lineage>
</organism>